<gene>
    <name evidence="1" type="ORF">PAPOLLO_LOCUS6162</name>
</gene>
<organism evidence="1 2">
    <name type="scientific">Parnassius apollo</name>
    <name type="common">Apollo butterfly</name>
    <name type="synonym">Papilio apollo</name>
    <dbReference type="NCBI Taxonomy" id="110799"/>
    <lineage>
        <taxon>Eukaryota</taxon>
        <taxon>Metazoa</taxon>
        <taxon>Ecdysozoa</taxon>
        <taxon>Arthropoda</taxon>
        <taxon>Hexapoda</taxon>
        <taxon>Insecta</taxon>
        <taxon>Pterygota</taxon>
        <taxon>Neoptera</taxon>
        <taxon>Endopterygota</taxon>
        <taxon>Lepidoptera</taxon>
        <taxon>Glossata</taxon>
        <taxon>Ditrysia</taxon>
        <taxon>Papilionoidea</taxon>
        <taxon>Papilionidae</taxon>
        <taxon>Parnassiinae</taxon>
        <taxon>Parnassini</taxon>
        <taxon>Parnassius</taxon>
        <taxon>Parnassius</taxon>
    </lineage>
</organism>
<keyword evidence="2" id="KW-1185">Reference proteome</keyword>
<dbReference type="OrthoDB" id="7416018at2759"/>
<dbReference type="EMBL" id="CAJQZP010000397">
    <property type="protein sequence ID" value="CAG4959468.1"/>
    <property type="molecule type" value="Genomic_DNA"/>
</dbReference>
<evidence type="ECO:0000313" key="2">
    <source>
        <dbReference type="Proteomes" id="UP000691718"/>
    </source>
</evidence>
<name>A0A8S3WGW2_PARAO</name>
<proteinExistence type="predicted"/>
<sequence>MQMSTNQSGKICHRQLMDENGPCLRSLANTRRHSIPDGSEQNEFIARIHPREIPSGGFVCYACYVAACRNVQRTTNVEEGQQNPGPSDIVAQIIYPIELPKHTHLCVDCWVHKQEYVQIAEGRAVQPEKPKPSISLVDDYKHTYTKF</sequence>
<dbReference type="AlphaFoldDB" id="A0A8S3WGW2"/>
<protein>
    <submittedName>
        <fullName evidence="1">(apollo) hypothetical protein</fullName>
    </submittedName>
</protein>
<evidence type="ECO:0000313" key="1">
    <source>
        <dbReference type="EMBL" id="CAG4959468.1"/>
    </source>
</evidence>
<reference evidence="1" key="1">
    <citation type="submission" date="2021-04" db="EMBL/GenBank/DDBJ databases">
        <authorList>
            <person name="Tunstrom K."/>
        </authorList>
    </citation>
    <scope>NUCLEOTIDE SEQUENCE</scope>
</reference>
<dbReference type="Proteomes" id="UP000691718">
    <property type="component" value="Unassembled WGS sequence"/>
</dbReference>
<accession>A0A8S3WGW2</accession>
<comment type="caution">
    <text evidence="1">The sequence shown here is derived from an EMBL/GenBank/DDBJ whole genome shotgun (WGS) entry which is preliminary data.</text>
</comment>